<accession>A0A9P4TTM6</accession>
<dbReference type="AlphaFoldDB" id="A0A9P4TTM6"/>
<gene>
    <name evidence="2" type="ORF">EJ08DRAFT_682944</name>
</gene>
<name>A0A9P4TTM6_9PEZI</name>
<proteinExistence type="predicted"/>
<sequence>MDKRLDDDMQVIRSIKIPNKVYQWLDNEMQITKSIKNPIAMDQRWDKEMQIMESIKCPNNVDHTGYELQTRVVWITPAREITSIIFVIIYFVPCGDLQQYLRATRLYLNLKLEQAVSASILKTQNAIEGNIKGVSESLNTCIEGSASTTRSAIAEQGAIINAAFAAASTLANQIDGNVNQLQHSSNAIQDDIEGCMDSCIDATAKAHEATDANVAAFFTGADNKLSKIYNGVSDLMWEAEKKSMEEKFQEERVAWQQASEAKVQSMQDALTASQLATDTLEEKLKSKAEDVVRLTQEVDEVKKNFLSPVYVKTLTDKIRELESALAQRDDSASAAWRTVDDNKRLYEKERVRAVERAGNLAEDVSEALAAKIKEIDGLKESVTGFEASLASNLELINDATATSGALQTRKGELDTEVEDLKAQVEKLTAESQQLFNSVNYALFNRGTWDSWTDIGTDNYNVLEPLLGPYPTDDQLNDTDFAEEFFNFAVRSLRDNWIDASKGESAAIRELAQTKKQLDTAVQTIRVYKAKLIELNAASQKLVAELPLLELEACRIINPAFVGHRTS</sequence>
<feature type="coiled-coil region" evidence="1">
    <location>
        <begin position="410"/>
        <end position="437"/>
    </location>
</feature>
<protein>
    <submittedName>
        <fullName evidence="2">Uncharacterized protein</fullName>
    </submittedName>
</protein>
<comment type="caution">
    <text evidence="2">The sequence shown here is derived from an EMBL/GenBank/DDBJ whole genome shotgun (WGS) entry which is preliminary data.</text>
</comment>
<dbReference type="EMBL" id="MU007098">
    <property type="protein sequence ID" value="KAF2421477.1"/>
    <property type="molecule type" value="Genomic_DNA"/>
</dbReference>
<evidence type="ECO:0000313" key="3">
    <source>
        <dbReference type="Proteomes" id="UP000800235"/>
    </source>
</evidence>
<keyword evidence="1" id="KW-0175">Coiled coil</keyword>
<dbReference type="Proteomes" id="UP000800235">
    <property type="component" value="Unassembled WGS sequence"/>
</dbReference>
<reference evidence="2" key="1">
    <citation type="journal article" date="2020" name="Stud. Mycol.">
        <title>101 Dothideomycetes genomes: a test case for predicting lifestyles and emergence of pathogens.</title>
        <authorList>
            <person name="Haridas S."/>
            <person name="Albert R."/>
            <person name="Binder M."/>
            <person name="Bloem J."/>
            <person name="Labutti K."/>
            <person name="Salamov A."/>
            <person name="Andreopoulos B."/>
            <person name="Baker S."/>
            <person name="Barry K."/>
            <person name="Bills G."/>
            <person name="Bluhm B."/>
            <person name="Cannon C."/>
            <person name="Castanera R."/>
            <person name="Culley D."/>
            <person name="Daum C."/>
            <person name="Ezra D."/>
            <person name="Gonzalez J."/>
            <person name="Henrissat B."/>
            <person name="Kuo A."/>
            <person name="Liang C."/>
            <person name="Lipzen A."/>
            <person name="Lutzoni F."/>
            <person name="Magnuson J."/>
            <person name="Mondo S."/>
            <person name="Nolan M."/>
            <person name="Ohm R."/>
            <person name="Pangilinan J."/>
            <person name="Park H.-J."/>
            <person name="Ramirez L."/>
            <person name="Alfaro M."/>
            <person name="Sun H."/>
            <person name="Tritt A."/>
            <person name="Yoshinaga Y."/>
            <person name="Zwiers L.-H."/>
            <person name="Turgeon B."/>
            <person name="Goodwin S."/>
            <person name="Spatafora J."/>
            <person name="Crous P."/>
            <person name="Grigoriev I."/>
        </authorList>
    </citation>
    <scope>NUCLEOTIDE SEQUENCE</scope>
    <source>
        <strain evidence="2">CBS 130266</strain>
    </source>
</reference>
<organism evidence="2 3">
    <name type="scientific">Tothia fuscella</name>
    <dbReference type="NCBI Taxonomy" id="1048955"/>
    <lineage>
        <taxon>Eukaryota</taxon>
        <taxon>Fungi</taxon>
        <taxon>Dikarya</taxon>
        <taxon>Ascomycota</taxon>
        <taxon>Pezizomycotina</taxon>
        <taxon>Dothideomycetes</taxon>
        <taxon>Pleosporomycetidae</taxon>
        <taxon>Venturiales</taxon>
        <taxon>Cylindrosympodiaceae</taxon>
        <taxon>Tothia</taxon>
    </lineage>
</organism>
<keyword evidence="3" id="KW-1185">Reference proteome</keyword>
<feature type="coiled-coil region" evidence="1">
    <location>
        <begin position="277"/>
        <end position="304"/>
    </location>
</feature>
<evidence type="ECO:0000313" key="2">
    <source>
        <dbReference type="EMBL" id="KAF2421477.1"/>
    </source>
</evidence>
<dbReference type="OrthoDB" id="9715962at2759"/>
<evidence type="ECO:0000256" key="1">
    <source>
        <dbReference type="SAM" id="Coils"/>
    </source>
</evidence>